<dbReference type="PROSITE" id="PS50088">
    <property type="entry name" value="ANK_REPEAT"/>
    <property type="match status" value="3"/>
</dbReference>
<evidence type="ECO:0000313" key="5">
    <source>
        <dbReference type="EMBL" id="KAG9239461.1"/>
    </source>
</evidence>
<reference evidence="5" key="1">
    <citation type="journal article" date="2021" name="IMA Fungus">
        <title>Genomic characterization of three marine fungi, including Emericellopsis atlantica sp. nov. with signatures of a generalist lifestyle and marine biomass degradation.</title>
        <authorList>
            <person name="Hagestad O.C."/>
            <person name="Hou L."/>
            <person name="Andersen J.H."/>
            <person name="Hansen E.H."/>
            <person name="Altermark B."/>
            <person name="Li C."/>
            <person name="Kuhnert E."/>
            <person name="Cox R.J."/>
            <person name="Crous P.W."/>
            <person name="Spatafora J.W."/>
            <person name="Lail K."/>
            <person name="Amirebrahimi M."/>
            <person name="Lipzen A."/>
            <person name="Pangilinan J."/>
            <person name="Andreopoulos W."/>
            <person name="Hayes R.D."/>
            <person name="Ng V."/>
            <person name="Grigoriev I.V."/>
            <person name="Jackson S.A."/>
            <person name="Sutton T.D.S."/>
            <person name="Dobson A.D.W."/>
            <person name="Rama T."/>
        </authorList>
    </citation>
    <scope>NUCLEOTIDE SEQUENCE</scope>
    <source>
        <strain evidence="5">TRa018bII</strain>
    </source>
</reference>
<keyword evidence="2 3" id="KW-0040">ANK repeat</keyword>
<feature type="region of interest" description="Disordered" evidence="4">
    <location>
        <begin position="167"/>
        <end position="190"/>
    </location>
</feature>
<feature type="repeat" description="ANK" evidence="3">
    <location>
        <begin position="107"/>
        <end position="139"/>
    </location>
</feature>
<dbReference type="InterPro" id="IPR002110">
    <property type="entry name" value="Ankyrin_rpt"/>
</dbReference>
<sequence length="190" mass="20687">MEEAPEKYAIHAAAREGKHLVVESLLSANPKLRNLRDDDERLPIHWAACNGHLMIAIALSSERDFDPDVEDGSGWTPLMMAVSLKEGEELVDLLLRKGADPNAKTHNSQTALHFAASKSNLDVAKKLLSNNPPASTRVKDKRGQYPIHRAAAVGSVPMVELLLKNKSPLDASDNDGQTPLHHSMAEGHGK</sequence>
<dbReference type="PANTHER" id="PTHR24188:SF29">
    <property type="entry name" value="GH09064P"/>
    <property type="match status" value="1"/>
</dbReference>
<name>A0A9P8CBR4_9HELO</name>
<proteinExistence type="predicted"/>
<dbReference type="PRINTS" id="PR01415">
    <property type="entry name" value="ANKYRIN"/>
</dbReference>
<dbReference type="AlphaFoldDB" id="A0A9P8CBR4"/>
<evidence type="ECO:0000256" key="2">
    <source>
        <dbReference type="ARBA" id="ARBA00023043"/>
    </source>
</evidence>
<dbReference type="InterPro" id="IPR036770">
    <property type="entry name" value="Ankyrin_rpt-contain_sf"/>
</dbReference>
<protein>
    <submittedName>
        <fullName evidence="5">Ankyrin repeat-containing domain protein</fullName>
    </submittedName>
</protein>
<feature type="repeat" description="ANK" evidence="3">
    <location>
        <begin position="73"/>
        <end position="106"/>
    </location>
</feature>
<dbReference type="Pfam" id="PF12796">
    <property type="entry name" value="Ank_2"/>
    <property type="match status" value="2"/>
</dbReference>
<evidence type="ECO:0000256" key="3">
    <source>
        <dbReference type="PROSITE-ProRule" id="PRU00023"/>
    </source>
</evidence>
<dbReference type="Proteomes" id="UP000824998">
    <property type="component" value="Unassembled WGS sequence"/>
</dbReference>
<dbReference type="PANTHER" id="PTHR24188">
    <property type="entry name" value="ANKYRIN REPEAT PROTEIN"/>
    <property type="match status" value="1"/>
</dbReference>
<keyword evidence="6" id="KW-1185">Reference proteome</keyword>
<dbReference type="OrthoDB" id="539213at2759"/>
<keyword evidence="1" id="KW-0677">Repeat</keyword>
<evidence type="ECO:0000313" key="6">
    <source>
        <dbReference type="Proteomes" id="UP000824998"/>
    </source>
</evidence>
<evidence type="ECO:0000256" key="1">
    <source>
        <dbReference type="ARBA" id="ARBA00022737"/>
    </source>
</evidence>
<dbReference type="SMART" id="SM00248">
    <property type="entry name" value="ANK"/>
    <property type="match status" value="5"/>
</dbReference>
<dbReference type="SUPFAM" id="SSF48403">
    <property type="entry name" value="Ankyrin repeat"/>
    <property type="match status" value="1"/>
</dbReference>
<feature type="repeat" description="ANK" evidence="3">
    <location>
        <begin position="142"/>
        <end position="174"/>
    </location>
</feature>
<evidence type="ECO:0000256" key="4">
    <source>
        <dbReference type="SAM" id="MobiDB-lite"/>
    </source>
</evidence>
<dbReference type="Gene3D" id="1.25.40.20">
    <property type="entry name" value="Ankyrin repeat-containing domain"/>
    <property type="match status" value="2"/>
</dbReference>
<dbReference type="PROSITE" id="PS50297">
    <property type="entry name" value="ANK_REP_REGION"/>
    <property type="match status" value="3"/>
</dbReference>
<accession>A0A9P8CBR4</accession>
<comment type="caution">
    <text evidence="5">The sequence shown here is derived from an EMBL/GenBank/DDBJ whole genome shotgun (WGS) entry which is preliminary data.</text>
</comment>
<organism evidence="5 6">
    <name type="scientific">Amylocarpus encephaloides</name>
    <dbReference type="NCBI Taxonomy" id="45428"/>
    <lineage>
        <taxon>Eukaryota</taxon>
        <taxon>Fungi</taxon>
        <taxon>Dikarya</taxon>
        <taxon>Ascomycota</taxon>
        <taxon>Pezizomycotina</taxon>
        <taxon>Leotiomycetes</taxon>
        <taxon>Helotiales</taxon>
        <taxon>Helotiales incertae sedis</taxon>
        <taxon>Amylocarpus</taxon>
    </lineage>
</organism>
<dbReference type="EMBL" id="MU251358">
    <property type="protein sequence ID" value="KAG9239461.1"/>
    <property type="molecule type" value="Genomic_DNA"/>
</dbReference>
<gene>
    <name evidence="5" type="ORF">BJ875DRAFT_436458</name>
</gene>